<gene>
    <name evidence="3" type="ORF">GCM10010497_24730</name>
</gene>
<evidence type="ECO:0008006" key="5">
    <source>
        <dbReference type="Google" id="ProtNLM"/>
    </source>
</evidence>
<dbReference type="Pfam" id="PF25148">
    <property type="entry name" value="DUF7824"/>
    <property type="match status" value="1"/>
</dbReference>
<reference evidence="3 4" key="1">
    <citation type="journal article" date="2014" name="Int. J. Syst. Evol. Microbiol.">
        <title>Complete genome sequence of Corynebacterium casei LMG S-19264T (=DSM 44701T), isolated from a smear-ripened cheese.</title>
        <authorList>
            <consortium name="US DOE Joint Genome Institute (JGI-PGF)"/>
            <person name="Walter F."/>
            <person name="Albersmeier A."/>
            <person name="Kalinowski J."/>
            <person name="Ruckert C."/>
        </authorList>
    </citation>
    <scope>NUCLEOTIDE SEQUENCE [LARGE SCALE GENOMIC DNA]</scope>
    <source>
        <strain evidence="3 4">JCM 4205</strain>
    </source>
</reference>
<evidence type="ECO:0000259" key="1">
    <source>
        <dbReference type="Pfam" id="PF25148"/>
    </source>
</evidence>
<name>A0AAV4KJ02_9ACTN</name>
<evidence type="ECO:0000259" key="2">
    <source>
        <dbReference type="Pfam" id="PF25149"/>
    </source>
</evidence>
<comment type="caution">
    <text evidence="3">The sequence shown here is derived from an EMBL/GenBank/DDBJ whole genome shotgun (WGS) entry which is preliminary data.</text>
</comment>
<proteinExistence type="predicted"/>
<evidence type="ECO:0000313" key="4">
    <source>
        <dbReference type="Proteomes" id="UP000642014"/>
    </source>
</evidence>
<protein>
    <recommendedName>
        <fullName evidence="5">Secreted protein</fullName>
    </recommendedName>
</protein>
<dbReference type="AlphaFoldDB" id="A0AAV4KJ02"/>
<sequence length="933" mass="98442">MTGPVAGIGGRAAGAVAGIGERAEGAGRKTMGVEVGIGTESGAAVSVKDGTRDADGAAVEALLDAVRAGRAHQVPKLLEPLDAAARKKALGKLKALRSEVRAWDWKRWNEAARIRRALYVAGAGCHTGAAATATWLGGRDLMGWDPQYGVLVLSVLEGRDPAWMADVAERLAKRQAVAESSYELIHGLVVRSGCPVPATDGYVLGWTRKITDGKLLERLREDPQTPVLVPHALAMGETPDRLAWSVGPEAPTHWPTAITTLVADGVLGRAGVVDLCVSRLLRGGRVRDLRFPLEVLRLLAPTGEELRERVPDWVGMAADAPSPVAGYAQEVLAGLAAAGTLPVGALAEMTGAVLFRTEKKLVRAQLTLVGKALARERGAAGELLPAVAEAFGHEDTGVQERALKLVGKYLSAVDAEVRGELAEAAGLLGPVHRQAAAEVFGDALGEADPGPYEEILPPVPAPEPVAPPAATVAVLVEELVAKGLMEEPVAFERALDGLVRHAHRDRAAVAEAVREAFPKTTWSAPHHFTHYPYGIQVVLAALLGLVERSVIDVHRAEAPERDSCVHEGLSGILDARLWEAAALVGTDELPFLLATPTLHTGGIDPSVLVERLRAYRDTGAEPAPVDFAQALLRVLRGDPSAERAAGEAAALGTPAGLRLAAWLRDEDALGARVRFFPRGGDRASGKWWLIDRIVVEFGERAVVREEFPAAFHWLGGAVRATPRRCYHWIDHRVQWAPVLPADREVLAACLLPATAHSVDGDQRGTTEPLTALAEAGGPVGRAVHLALAFGLGCVDSDDRLRAVDALLVLASRGELNARSLGAELAWLVAEGSLKPNRLTDAVRTAAATGAYGTVWTVLEAMLPELLGAEKPVRGLGELLAVAADCAERCGARGEPAGLEAVASARGSSQLVVQAKRLLNALRQGADQPLPERA</sequence>
<organism evidence="3 4">
    <name type="scientific">Streptomyces cinereoruber</name>
    <dbReference type="NCBI Taxonomy" id="67260"/>
    <lineage>
        <taxon>Bacteria</taxon>
        <taxon>Bacillati</taxon>
        <taxon>Actinomycetota</taxon>
        <taxon>Actinomycetes</taxon>
        <taxon>Kitasatosporales</taxon>
        <taxon>Streptomycetaceae</taxon>
        <taxon>Streptomyces</taxon>
    </lineage>
</organism>
<evidence type="ECO:0000313" key="3">
    <source>
        <dbReference type="EMBL" id="GGR21812.1"/>
    </source>
</evidence>
<accession>A0AAV4KJ02</accession>
<feature type="domain" description="DUF7825" evidence="2">
    <location>
        <begin position="735"/>
        <end position="879"/>
    </location>
</feature>
<feature type="domain" description="DUF7824" evidence="1">
    <location>
        <begin position="586"/>
        <end position="642"/>
    </location>
</feature>
<dbReference type="EMBL" id="BMSJ01000004">
    <property type="protein sequence ID" value="GGR21812.1"/>
    <property type="molecule type" value="Genomic_DNA"/>
</dbReference>
<dbReference type="Proteomes" id="UP000642014">
    <property type="component" value="Unassembled WGS sequence"/>
</dbReference>
<dbReference type="Pfam" id="PF25149">
    <property type="entry name" value="DUF7825"/>
    <property type="match status" value="1"/>
</dbReference>
<dbReference type="InterPro" id="IPR056726">
    <property type="entry name" value="DUF7824"/>
</dbReference>
<dbReference type="InterPro" id="IPR056727">
    <property type="entry name" value="DUF7825"/>
</dbReference>